<feature type="coiled-coil region" evidence="1">
    <location>
        <begin position="93"/>
        <end position="120"/>
    </location>
</feature>
<evidence type="ECO:0000313" key="3">
    <source>
        <dbReference type="EMBL" id="KAL1590102.1"/>
    </source>
</evidence>
<feature type="region of interest" description="Disordered" evidence="2">
    <location>
        <begin position="319"/>
        <end position="465"/>
    </location>
</feature>
<feature type="coiled-coil region" evidence="1">
    <location>
        <begin position="167"/>
        <end position="205"/>
    </location>
</feature>
<feature type="compositionally biased region" description="Basic and acidic residues" evidence="2">
    <location>
        <begin position="410"/>
        <end position="419"/>
    </location>
</feature>
<dbReference type="GeneID" id="96002640"/>
<evidence type="ECO:0000256" key="2">
    <source>
        <dbReference type="SAM" id="MobiDB-lite"/>
    </source>
</evidence>
<reference evidence="3 4" key="1">
    <citation type="journal article" date="2020" name="Microbiol. Resour. Announc.">
        <title>Draft Genome Sequence of a Cladosporium Species Isolated from the Mesophotic Ascidian Didemnum maculosum.</title>
        <authorList>
            <person name="Gioti A."/>
            <person name="Siaperas R."/>
            <person name="Nikolaivits E."/>
            <person name="Le Goff G."/>
            <person name="Ouazzani J."/>
            <person name="Kotoulas G."/>
            <person name="Topakas E."/>
        </authorList>
    </citation>
    <scope>NUCLEOTIDE SEQUENCE [LARGE SCALE GENOMIC DNA]</scope>
    <source>
        <strain evidence="3 4">TM138-S3</strain>
    </source>
</reference>
<feature type="compositionally biased region" description="Polar residues" evidence="2">
    <location>
        <begin position="392"/>
        <end position="405"/>
    </location>
</feature>
<feature type="compositionally biased region" description="Polar residues" evidence="2">
    <location>
        <begin position="421"/>
        <end position="432"/>
    </location>
</feature>
<evidence type="ECO:0000313" key="4">
    <source>
        <dbReference type="Proteomes" id="UP000803884"/>
    </source>
</evidence>
<dbReference type="Proteomes" id="UP000803884">
    <property type="component" value="Unassembled WGS sequence"/>
</dbReference>
<comment type="caution">
    <text evidence="3">The sequence shown here is derived from an EMBL/GenBank/DDBJ whole genome shotgun (WGS) entry which is preliminary data.</text>
</comment>
<dbReference type="RefSeq" id="XP_069233207.1">
    <property type="nucleotide sequence ID" value="XM_069369802.1"/>
</dbReference>
<dbReference type="EMBL" id="JAAQHG020000003">
    <property type="protein sequence ID" value="KAL1590102.1"/>
    <property type="molecule type" value="Genomic_DNA"/>
</dbReference>
<proteinExistence type="predicted"/>
<feature type="region of interest" description="Disordered" evidence="2">
    <location>
        <begin position="227"/>
        <end position="259"/>
    </location>
</feature>
<keyword evidence="1" id="KW-0175">Coiled coil</keyword>
<dbReference type="Gene3D" id="1.10.287.1490">
    <property type="match status" value="1"/>
</dbReference>
<gene>
    <name evidence="3" type="ORF">WHR41_01196</name>
</gene>
<feature type="compositionally biased region" description="Polar residues" evidence="2">
    <location>
        <begin position="328"/>
        <end position="356"/>
    </location>
</feature>
<organism evidence="3 4">
    <name type="scientific">Cladosporium halotolerans</name>
    <dbReference type="NCBI Taxonomy" id="1052096"/>
    <lineage>
        <taxon>Eukaryota</taxon>
        <taxon>Fungi</taxon>
        <taxon>Dikarya</taxon>
        <taxon>Ascomycota</taxon>
        <taxon>Pezizomycotina</taxon>
        <taxon>Dothideomycetes</taxon>
        <taxon>Dothideomycetidae</taxon>
        <taxon>Cladosporiales</taxon>
        <taxon>Cladosporiaceae</taxon>
        <taxon>Cladosporium</taxon>
    </lineage>
</organism>
<keyword evidence="4" id="KW-1185">Reference proteome</keyword>
<name>A0AB34L147_9PEZI</name>
<sequence length="465" mass="52053">MAQLPKPAAELMWAYQLQREHRHLFERLKALEATSEEQNNLLERLKALEATSKEQDSRIKASQGSISSDVDAKIAALAQRIKSLEDSEFSEQVAGLAHELREVRQQVNRSQEKLKDVEKASISAAVANRNEHEAVLDRVGDVEGEMKGVYKAFHQLEQKEQASRNETRAADARVKELSEQLDTAVERFETKLRTLQAEQTELRTLFGRAKVEFEAATAMPKIVSTTVPTHLDDPASKTTKKRAFPPDGEASKKPSRKPRMALEKEISQLMRGDDSLMRVLPVSKNILNSTHGATVKRKAEGPPELAPKPVLFMRETRSQAKRLKPLLSESSTEAGKATESQSMPATSARNANMAKSNKSKRPTMLVKLTLPKSTMLPSTPSKGTRRVVPQRKANNLQPKPLSSNPAAKAKGKEKLDRSKKNTVPSTPVQKRPQSPAKRPQNRRRHLTQEDDMDEWWAQVQARKGK</sequence>
<feature type="compositionally biased region" description="Polar residues" evidence="2">
    <location>
        <begin position="371"/>
        <end position="382"/>
    </location>
</feature>
<accession>A0AB34L147</accession>
<protein>
    <submittedName>
        <fullName evidence="3">Uncharacterized protein</fullName>
    </submittedName>
</protein>
<dbReference type="AlphaFoldDB" id="A0AB34L147"/>
<evidence type="ECO:0000256" key="1">
    <source>
        <dbReference type="SAM" id="Coils"/>
    </source>
</evidence>